<gene>
    <name evidence="1" type="ORF">GCM10023116_06780</name>
</gene>
<evidence type="ECO:0000313" key="1">
    <source>
        <dbReference type="EMBL" id="GAA4648409.1"/>
    </source>
</evidence>
<proteinExistence type="predicted"/>
<accession>A0ABP8UYJ5</accession>
<dbReference type="RefSeq" id="WP_345194050.1">
    <property type="nucleotide sequence ID" value="NZ_BAABFL010000073.1"/>
</dbReference>
<protein>
    <submittedName>
        <fullName evidence="1">Uncharacterized protein</fullName>
    </submittedName>
</protein>
<name>A0ABP8UYJ5_9GAMM</name>
<dbReference type="EMBL" id="BAABFL010000073">
    <property type="protein sequence ID" value="GAA4648409.1"/>
    <property type="molecule type" value="Genomic_DNA"/>
</dbReference>
<organism evidence="1 2">
    <name type="scientific">Kistimonas scapharcae</name>
    <dbReference type="NCBI Taxonomy" id="1036133"/>
    <lineage>
        <taxon>Bacteria</taxon>
        <taxon>Pseudomonadati</taxon>
        <taxon>Pseudomonadota</taxon>
        <taxon>Gammaproteobacteria</taxon>
        <taxon>Oceanospirillales</taxon>
        <taxon>Endozoicomonadaceae</taxon>
        <taxon>Kistimonas</taxon>
    </lineage>
</organism>
<sequence>MMREIHAVCRDIRAAGTHIYNHFFDIYHAIITYFRDWSVCVCPPRHFESPVACEPSPAKISQRNIQRQTVDPRLENKLITDRAVYESFSDSLSRINAESENIYNQRILSIVLSLLLPANQRRLFLLDQSEIEDSNLNEIGDVYHLTCVPTEFCFSKQRTGVWLQLLGKNEHGYLVVAQREKDIQWFPERVNLAYRTKDFVLAKDKNSVRRNEKLHGRGEIAGTEHLYTQSTMTDADFNNITNLLRIHRNQDPHRKGIIRSLARLPDGHTIMLYSISYRQAQ</sequence>
<evidence type="ECO:0000313" key="2">
    <source>
        <dbReference type="Proteomes" id="UP001500604"/>
    </source>
</evidence>
<reference evidence="2" key="1">
    <citation type="journal article" date="2019" name="Int. J. Syst. Evol. Microbiol.">
        <title>The Global Catalogue of Microorganisms (GCM) 10K type strain sequencing project: providing services to taxonomists for standard genome sequencing and annotation.</title>
        <authorList>
            <consortium name="The Broad Institute Genomics Platform"/>
            <consortium name="The Broad Institute Genome Sequencing Center for Infectious Disease"/>
            <person name="Wu L."/>
            <person name="Ma J."/>
        </authorList>
    </citation>
    <scope>NUCLEOTIDE SEQUENCE [LARGE SCALE GENOMIC DNA]</scope>
    <source>
        <strain evidence="2">JCM 17805</strain>
    </source>
</reference>
<keyword evidence="2" id="KW-1185">Reference proteome</keyword>
<comment type="caution">
    <text evidence="1">The sequence shown here is derived from an EMBL/GenBank/DDBJ whole genome shotgun (WGS) entry which is preliminary data.</text>
</comment>
<dbReference type="Proteomes" id="UP001500604">
    <property type="component" value="Unassembled WGS sequence"/>
</dbReference>